<evidence type="ECO:0000256" key="1">
    <source>
        <dbReference type="SAM" id="MobiDB-lite"/>
    </source>
</evidence>
<name>A0AAW2FWP9_9HYME</name>
<feature type="chain" id="PRO_5043430446" description="Secreted protein" evidence="2">
    <location>
        <begin position="17"/>
        <end position="113"/>
    </location>
</feature>
<evidence type="ECO:0000313" key="4">
    <source>
        <dbReference type="Proteomes" id="UP001430953"/>
    </source>
</evidence>
<feature type="signal peptide" evidence="2">
    <location>
        <begin position="1"/>
        <end position="16"/>
    </location>
</feature>
<accession>A0AAW2FWP9</accession>
<keyword evidence="2" id="KW-0732">Signal</keyword>
<comment type="caution">
    <text evidence="3">The sequence shown here is derived from an EMBL/GenBank/DDBJ whole genome shotgun (WGS) entry which is preliminary data.</text>
</comment>
<dbReference type="AlphaFoldDB" id="A0AAW2FWP9"/>
<dbReference type="Proteomes" id="UP001430953">
    <property type="component" value="Unassembled WGS sequence"/>
</dbReference>
<sequence length="113" mass="13345">MFLWIYILLPIYRSFQLITPRRASRRGLEAEAFSTKYDKSPFATRTKRVDGTPCRCTAPRYGLARDRCRGCLTFLARREIYGQSSVSRPGERARKKKDERKERAPRGRLMRRN</sequence>
<reference evidence="3 4" key="1">
    <citation type="submission" date="2023-03" db="EMBL/GenBank/DDBJ databases">
        <title>High recombination rates correlate with genetic variation in Cardiocondyla obscurior ants.</title>
        <authorList>
            <person name="Errbii M."/>
        </authorList>
    </citation>
    <scope>NUCLEOTIDE SEQUENCE [LARGE SCALE GENOMIC DNA]</scope>
    <source>
        <strain evidence="3">Alpha-2009</strain>
        <tissue evidence="3">Whole body</tissue>
    </source>
</reference>
<organism evidence="3 4">
    <name type="scientific">Cardiocondyla obscurior</name>
    <dbReference type="NCBI Taxonomy" id="286306"/>
    <lineage>
        <taxon>Eukaryota</taxon>
        <taxon>Metazoa</taxon>
        <taxon>Ecdysozoa</taxon>
        <taxon>Arthropoda</taxon>
        <taxon>Hexapoda</taxon>
        <taxon>Insecta</taxon>
        <taxon>Pterygota</taxon>
        <taxon>Neoptera</taxon>
        <taxon>Endopterygota</taxon>
        <taxon>Hymenoptera</taxon>
        <taxon>Apocrita</taxon>
        <taxon>Aculeata</taxon>
        <taxon>Formicoidea</taxon>
        <taxon>Formicidae</taxon>
        <taxon>Myrmicinae</taxon>
        <taxon>Cardiocondyla</taxon>
    </lineage>
</organism>
<feature type="region of interest" description="Disordered" evidence="1">
    <location>
        <begin position="85"/>
        <end position="113"/>
    </location>
</feature>
<evidence type="ECO:0008006" key="5">
    <source>
        <dbReference type="Google" id="ProtNLM"/>
    </source>
</evidence>
<gene>
    <name evidence="3" type="ORF">PUN28_009185</name>
</gene>
<proteinExistence type="predicted"/>
<evidence type="ECO:0000256" key="2">
    <source>
        <dbReference type="SAM" id="SignalP"/>
    </source>
</evidence>
<keyword evidence="4" id="KW-1185">Reference proteome</keyword>
<protein>
    <recommendedName>
        <fullName evidence="5">Secreted protein</fullName>
    </recommendedName>
</protein>
<evidence type="ECO:0000313" key="3">
    <source>
        <dbReference type="EMBL" id="KAL0118362.1"/>
    </source>
</evidence>
<dbReference type="EMBL" id="JADYXP020000008">
    <property type="protein sequence ID" value="KAL0118362.1"/>
    <property type="molecule type" value="Genomic_DNA"/>
</dbReference>